<dbReference type="AlphaFoldDB" id="A0A1J9Q667"/>
<dbReference type="VEuPathDB" id="FungiDB:AJ78_04050"/>
<feature type="compositionally biased region" description="Basic and acidic residues" evidence="1">
    <location>
        <begin position="685"/>
        <end position="759"/>
    </location>
</feature>
<dbReference type="STRING" id="1447872.A0A1J9Q667"/>
<feature type="compositionally biased region" description="Basic and acidic residues" evidence="1">
    <location>
        <begin position="769"/>
        <end position="782"/>
    </location>
</feature>
<evidence type="ECO:0000256" key="1">
    <source>
        <dbReference type="SAM" id="MobiDB-lite"/>
    </source>
</evidence>
<feature type="compositionally biased region" description="Low complexity" evidence="1">
    <location>
        <begin position="107"/>
        <end position="119"/>
    </location>
</feature>
<feature type="region of interest" description="Disordered" evidence="1">
    <location>
        <begin position="287"/>
        <end position="383"/>
    </location>
</feature>
<feature type="region of interest" description="Disordered" evidence="1">
    <location>
        <begin position="1"/>
        <end position="248"/>
    </location>
</feature>
<sequence>MQSRRRSDAVLAGQGSHLADLRSSLASEKVRPRYPDEEAAFSAGPESPEPHHRRTDSGVAGLEGPQRESKRDVNGRSTGVTGRGTSGDAQPGRGVSMRDPSLGAQDQSPSSISGISPGQRGQVGPGKVGGSDEKEVAASAAASAYFGRKSDEPMETMRPGKAMHSLSKSKEAPMSAWGKGREYRPLAHDPLAGVPRRDSGTLGPDASSATAPSTAGKPAPQRTAQPVTRAAETGQMEQTEYKPEGYSGMTEARYYQGGYQKQYEEPISEGPELYPEAPTVERQYDEPISEGQAMRQGGPKYERQYESTGAEEQEMPQGAPIYERQYEQPIKNGQGVSPDVPTRERQQEIPINERPEIATEAPKQPTAVQPPQPPQAPYVSQPEHEFVTVEEIIAREEATRRAVMEEALARRKAAEEVASREAVTREAAARETIARETAQEEIAVMEAATREAYAKESLARESTVAELAALEEATRQAVAREEAAREAAIASIQSTEAATREAVAREALTKQTVAERIATREVVTREAIAREAAAREAANREAAIKQANTREVAAEEVAVREAALREGGFDEAIARDAALREVAAEETAALRAEEGFAPQEPGAREILVREPGPGSVAAGGVFAEEVAPEQIATVGVAQSIQPAGAGVSAAPMAEPIGQAPHTEEYLGAQAREEPRDQLQGGVAPEGRRPSKEEKELEKKRSKEEKNLEKQRTKEQKELEKQRSKQEKKLEKQRTREEKARQEQLKKEEKEVQKQQERANKQLKRSQKKQAKEAKRHESDRSVPETANQEQRGGGGLLGKIRRASRSMGLERPNGYGMERNVPNAIPTAQTGRA</sequence>
<feature type="compositionally biased region" description="Basic and acidic residues" evidence="1">
    <location>
        <begin position="65"/>
        <end position="74"/>
    </location>
</feature>
<feature type="region of interest" description="Disordered" evidence="1">
    <location>
        <begin position="641"/>
        <end position="833"/>
    </location>
</feature>
<proteinExistence type="predicted"/>
<comment type="caution">
    <text evidence="2">The sequence shown here is derived from an EMBL/GenBank/DDBJ whole genome shotgun (WGS) entry which is preliminary data.</text>
</comment>
<evidence type="ECO:0000313" key="2">
    <source>
        <dbReference type="EMBL" id="OJD15715.1"/>
    </source>
</evidence>
<accession>A0A1J9Q667</accession>
<dbReference type="Proteomes" id="UP000182235">
    <property type="component" value="Unassembled WGS sequence"/>
</dbReference>
<feature type="compositionally biased region" description="Low complexity" evidence="1">
    <location>
        <begin position="206"/>
        <end position="220"/>
    </location>
</feature>
<dbReference type="EMBL" id="LGRN01000141">
    <property type="protein sequence ID" value="OJD15715.1"/>
    <property type="molecule type" value="Genomic_DNA"/>
</dbReference>
<dbReference type="OrthoDB" id="4188333at2759"/>
<organism evidence="2 3">
    <name type="scientific">Emergomyces pasteurianus Ep9510</name>
    <dbReference type="NCBI Taxonomy" id="1447872"/>
    <lineage>
        <taxon>Eukaryota</taxon>
        <taxon>Fungi</taxon>
        <taxon>Dikarya</taxon>
        <taxon>Ascomycota</taxon>
        <taxon>Pezizomycotina</taxon>
        <taxon>Eurotiomycetes</taxon>
        <taxon>Eurotiomycetidae</taxon>
        <taxon>Onygenales</taxon>
        <taxon>Ajellomycetaceae</taxon>
        <taxon>Emergomyces</taxon>
    </lineage>
</organism>
<reference evidence="2 3" key="1">
    <citation type="submission" date="2015-07" db="EMBL/GenBank/DDBJ databases">
        <title>Emmonsia species relationships and genome sequence.</title>
        <authorList>
            <consortium name="The Broad Institute Genomics Platform"/>
            <person name="Cuomo C.A."/>
            <person name="Munoz J.F."/>
            <person name="Imamovic A."/>
            <person name="Priest M.E."/>
            <person name="Young S."/>
            <person name="Clay O.K."/>
            <person name="McEwen J.G."/>
        </authorList>
    </citation>
    <scope>NUCLEOTIDE SEQUENCE [LARGE SCALE GENOMIC DNA]</scope>
    <source>
        <strain evidence="2 3">UAMH 9510</strain>
    </source>
</reference>
<evidence type="ECO:0000313" key="3">
    <source>
        <dbReference type="Proteomes" id="UP000182235"/>
    </source>
</evidence>
<gene>
    <name evidence="2" type="ORF">AJ78_04050</name>
</gene>
<name>A0A1J9Q667_9EURO</name>
<feature type="compositionally biased region" description="Basic and acidic residues" evidence="1">
    <location>
        <begin position="341"/>
        <end position="357"/>
    </location>
</feature>
<protein>
    <submittedName>
        <fullName evidence="2">Uncharacterized protein</fullName>
    </submittedName>
</protein>
<keyword evidence="3" id="KW-1185">Reference proteome</keyword>